<accession>A0A448WZL0</accession>
<sequence>MAPVAVRWCVSWYQIEHRFTLSQNTWLHSARARSGDTYLTLKPGGFCVTQAYSGQIEQHACLLFSEVSLGLSSTLCLLVTAQSHNMRRISAQLDASQKVAHTFG</sequence>
<reference evidence="1" key="1">
    <citation type="submission" date="2018-11" db="EMBL/GenBank/DDBJ databases">
        <authorList>
            <consortium name="Pathogen Informatics"/>
        </authorList>
    </citation>
    <scope>NUCLEOTIDE SEQUENCE</scope>
</reference>
<evidence type="ECO:0000313" key="2">
    <source>
        <dbReference type="Proteomes" id="UP000784294"/>
    </source>
</evidence>
<dbReference type="AlphaFoldDB" id="A0A448WZL0"/>
<keyword evidence="2" id="KW-1185">Reference proteome</keyword>
<comment type="caution">
    <text evidence="1">The sequence shown here is derived from an EMBL/GenBank/DDBJ whole genome shotgun (WGS) entry which is preliminary data.</text>
</comment>
<protein>
    <submittedName>
        <fullName evidence="1">Uncharacterized protein</fullName>
    </submittedName>
</protein>
<dbReference type="Proteomes" id="UP000784294">
    <property type="component" value="Unassembled WGS sequence"/>
</dbReference>
<organism evidence="1 2">
    <name type="scientific">Protopolystoma xenopodis</name>
    <dbReference type="NCBI Taxonomy" id="117903"/>
    <lineage>
        <taxon>Eukaryota</taxon>
        <taxon>Metazoa</taxon>
        <taxon>Spiralia</taxon>
        <taxon>Lophotrochozoa</taxon>
        <taxon>Platyhelminthes</taxon>
        <taxon>Monogenea</taxon>
        <taxon>Polyopisthocotylea</taxon>
        <taxon>Polystomatidea</taxon>
        <taxon>Polystomatidae</taxon>
        <taxon>Protopolystoma</taxon>
    </lineage>
</organism>
<name>A0A448WZL0_9PLAT</name>
<proteinExistence type="predicted"/>
<evidence type="ECO:0000313" key="1">
    <source>
        <dbReference type="EMBL" id="VEL24149.1"/>
    </source>
</evidence>
<dbReference type="EMBL" id="CAAALY010066176">
    <property type="protein sequence ID" value="VEL24149.1"/>
    <property type="molecule type" value="Genomic_DNA"/>
</dbReference>
<gene>
    <name evidence="1" type="ORF">PXEA_LOCUS17589</name>
</gene>